<feature type="region of interest" description="Disordered" evidence="5">
    <location>
        <begin position="29"/>
        <end position="52"/>
    </location>
</feature>
<evidence type="ECO:0000256" key="1">
    <source>
        <dbReference type="ARBA" id="ARBA00004196"/>
    </source>
</evidence>
<evidence type="ECO:0000256" key="2">
    <source>
        <dbReference type="ARBA" id="ARBA00008814"/>
    </source>
</evidence>
<dbReference type="PANTHER" id="PTHR30532:SF26">
    <property type="entry name" value="IRON(3+)-HYDROXAMATE-BINDING PROTEIN FHUD"/>
    <property type="match status" value="1"/>
</dbReference>
<keyword evidence="4 6" id="KW-0732">Signal</keyword>
<gene>
    <name evidence="8" type="ORF">C7R93_05025</name>
</gene>
<dbReference type="InterPro" id="IPR051313">
    <property type="entry name" value="Bact_iron-sidero_bind"/>
</dbReference>
<dbReference type="Gene3D" id="3.40.50.1980">
    <property type="entry name" value="Nitrogenase molybdenum iron protein domain"/>
    <property type="match status" value="2"/>
</dbReference>
<keyword evidence="9" id="KW-1185">Reference proteome</keyword>
<dbReference type="PROSITE" id="PS50983">
    <property type="entry name" value="FE_B12_PBP"/>
    <property type="match status" value="1"/>
</dbReference>
<comment type="caution">
    <text evidence="8">The sequence shown here is derived from an EMBL/GenBank/DDBJ whole genome shotgun (WGS) entry which is preliminary data.</text>
</comment>
<protein>
    <submittedName>
        <fullName evidence="8">Ferrichrome ABC transporter substrate-binding protein</fullName>
    </submittedName>
</protein>
<evidence type="ECO:0000256" key="4">
    <source>
        <dbReference type="ARBA" id="ARBA00022729"/>
    </source>
</evidence>
<dbReference type="AlphaFoldDB" id="A0A2P7VJ60"/>
<feature type="signal peptide" evidence="6">
    <location>
        <begin position="1"/>
        <end position="30"/>
    </location>
</feature>
<dbReference type="GO" id="GO:1901678">
    <property type="term" value="P:iron coordination entity transport"/>
    <property type="evidence" value="ECO:0007669"/>
    <property type="project" value="UniProtKB-ARBA"/>
</dbReference>
<dbReference type="OrthoDB" id="2660924at2"/>
<comment type="similarity">
    <text evidence="2">Belongs to the bacterial solute-binding protein 8 family.</text>
</comment>
<dbReference type="GO" id="GO:0030288">
    <property type="term" value="C:outer membrane-bounded periplasmic space"/>
    <property type="evidence" value="ECO:0007669"/>
    <property type="project" value="TreeGrafter"/>
</dbReference>
<dbReference type="PROSITE" id="PS51257">
    <property type="entry name" value="PROKAR_LIPOPROTEIN"/>
    <property type="match status" value="1"/>
</dbReference>
<dbReference type="SUPFAM" id="SSF53807">
    <property type="entry name" value="Helical backbone' metal receptor"/>
    <property type="match status" value="1"/>
</dbReference>
<dbReference type="PANTHER" id="PTHR30532">
    <property type="entry name" value="IRON III DICITRATE-BINDING PERIPLASMIC PROTEIN"/>
    <property type="match status" value="1"/>
</dbReference>
<name>A0A2P7VJ60_9BACL</name>
<evidence type="ECO:0000256" key="6">
    <source>
        <dbReference type="SAM" id="SignalP"/>
    </source>
</evidence>
<reference evidence="8 9" key="1">
    <citation type="submission" date="2018-03" db="EMBL/GenBank/DDBJ databases">
        <title>Brevisbacillus phylogenomics.</title>
        <authorList>
            <person name="Dunlap C."/>
        </authorList>
    </citation>
    <scope>NUCLEOTIDE SEQUENCE [LARGE SCALE GENOMIC DNA]</scope>
    <source>
        <strain evidence="8 9">NRRL NRS-1210</strain>
    </source>
</reference>
<evidence type="ECO:0000313" key="9">
    <source>
        <dbReference type="Proteomes" id="UP000240419"/>
    </source>
</evidence>
<feature type="domain" description="Fe/B12 periplasmic-binding" evidence="7">
    <location>
        <begin position="73"/>
        <end position="328"/>
    </location>
</feature>
<organism evidence="8 9">
    <name type="scientific">Brevibacillus fortis</name>
    <dbReference type="NCBI Taxonomy" id="2126352"/>
    <lineage>
        <taxon>Bacteria</taxon>
        <taxon>Bacillati</taxon>
        <taxon>Bacillota</taxon>
        <taxon>Bacilli</taxon>
        <taxon>Bacillales</taxon>
        <taxon>Paenibacillaceae</taxon>
        <taxon>Brevibacillus</taxon>
    </lineage>
</organism>
<evidence type="ECO:0000256" key="5">
    <source>
        <dbReference type="SAM" id="MobiDB-lite"/>
    </source>
</evidence>
<dbReference type="InterPro" id="IPR002491">
    <property type="entry name" value="ABC_transptr_periplasmic_BD"/>
</dbReference>
<dbReference type="Proteomes" id="UP000240419">
    <property type="component" value="Unassembled WGS sequence"/>
</dbReference>
<comment type="subcellular location">
    <subcellularLocation>
        <location evidence="1">Cell envelope</location>
    </subcellularLocation>
</comment>
<accession>A0A2P7VJ60</accession>
<evidence type="ECO:0000313" key="8">
    <source>
        <dbReference type="EMBL" id="PSJ99226.1"/>
    </source>
</evidence>
<dbReference type="RefSeq" id="WP_106837788.1">
    <property type="nucleotide sequence ID" value="NZ_JBCNIW010000045.1"/>
</dbReference>
<sequence length="328" mass="36285">MKHIRNIAGMLGFFALAGSLLIGCSPSASQATTTPTHAQETTSTSGSTASQKSLTRPYTDYLGHAGNIPVSPARIIYSGETFGDMLALGVKPIGGFGYANQIFEDQLHDVENVGFPINLEKVLELQPDLIINANTEEKEYEQLAKIAPTVIFDTFAPLEERMTQLGDMIGKPEAATKWLADYKLKSEEMWKKLKESSIMKEGETASVFTYYPGDRLFVMARTGLSQVLYDTNGFKPTAPIAEILDAQKGFELISVERLPEIAGDRIFILNTASEEAKKSTQELLKSRIWKDLPAVKNGYVYFIDIEKSSSDATTREWLLQKIPEILAK</sequence>
<feature type="compositionally biased region" description="Low complexity" evidence="5">
    <location>
        <begin position="29"/>
        <end position="44"/>
    </location>
</feature>
<dbReference type="Pfam" id="PF01497">
    <property type="entry name" value="Peripla_BP_2"/>
    <property type="match status" value="1"/>
</dbReference>
<feature type="chain" id="PRO_5039629494" evidence="6">
    <location>
        <begin position="31"/>
        <end position="328"/>
    </location>
</feature>
<evidence type="ECO:0000259" key="7">
    <source>
        <dbReference type="PROSITE" id="PS50983"/>
    </source>
</evidence>
<proteinExistence type="inferred from homology"/>
<evidence type="ECO:0000256" key="3">
    <source>
        <dbReference type="ARBA" id="ARBA00022448"/>
    </source>
</evidence>
<dbReference type="EMBL" id="PXZM01000004">
    <property type="protein sequence ID" value="PSJ99226.1"/>
    <property type="molecule type" value="Genomic_DNA"/>
</dbReference>
<keyword evidence="3" id="KW-0813">Transport</keyword>